<gene>
    <name evidence="1" type="ORF">HNQ66_000247</name>
</gene>
<dbReference type="RefSeq" id="WP_184140038.1">
    <property type="nucleotide sequence ID" value="NZ_JACHIK010000001.1"/>
</dbReference>
<dbReference type="Proteomes" id="UP000535406">
    <property type="component" value="Unassembled WGS sequence"/>
</dbReference>
<keyword evidence="2" id="KW-1185">Reference proteome</keyword>
<accession>A0A7W7YR85</accession>
<reference evidence="1 2" key="1">
    <citation type="submission" date="2020-08" db="EMBL/GenBank/DDBJ databases">
        <title>Genomic Encyclopedia of Type Strains, Phase IV (KMG-IV): sequencing the most valuable type-strain genomes for metagenomic binning, comparative biology and taxonomic classification.</title>
        <authorList>
            <person name="Goeker M."/>
        </authorList>
    </citation>
    <scope>NUCLEOTIDE SEQUENCE [LARGE SCALE GENOMIC DNA]</scope>
    <source>
        <strain evidence="1 2">DSM 21319</strain>
    </source>
</reference>
<sequence length="353" mass="37963">MSGIERPACDLVRRALGSVVASETFARSERLRSFLSYIVENELSGKATQLKGYSIGIDVFGRAPGFDAGNDPLVRVQAGKLRKLLDQYYESEGAGDRLRIRVPLGSYVPEYSFLDAAPEDAASPAQARPARHKPRRQRSWLPAPVSSPLALFSLLPLFFLVPSLYPGPLDAAIDRAQLALVMQARSTSHAEALPRLHILQCWPAGGACAAFAQEIARSAGYHRTVRLSETPQTGEAPQLAYAIRVENRPDGNGVYARLIHEQTGATIYARHFSAAQLASESGIAFEAVAFAARALSAQGPLYRHALRNGMASSAMECLARSEQGAFHPGEAACPARKPALAEAAAVNQASLMQ</sequence>
<evidence type="ECO:0008006" key="3">
    <source>
        <dbReference type="Google" id="ProtNLM"/>
    </source>
</evidence>
<protein>
    <recommendedName>
        <fullName evidence="3">Adenylate cyclase</fullName>
    </recommendedName>
</protein>
<dbReference type="EMBL" id="JACHIK010000001">
    <property type="protein sequence ID" value="MBB5040869.1"/>
    <property type="molecule type" value="Genomic_DNA"/>
</dbReference>
<organism evidence="1 2">
    <name type="scientific">Shinella fusca</name>
    <dbReference type="NCBI Taxonomy" id="544480"/>
    <lineage>
        <taxon>Bacteria</taxon>
        <taxon>Pseudomonadati</taxon>
        <taxon>Pseudomonadota</taxon>
        <taxon>Alphaproteobacteria</taxon>
        <taxon>Hyphomicrobiales</taxon>
        <taxon>Rhizobiaceae</taxon>
        <taxon>Shinella</taxon>
    </lineage>
</organism>
<dbReference type="AlphaFoldDB" id="A0A7W7YR85"/>
<name>A0A7W7YR85_9HYPH</name>
<comment type="caution">
    <text evidence="1">The sequence shown here is derived from an EMBL/GenBank/DDBJ whole genome shotgun (WGS) entry which is preliminary data.</text>
</comment>
<proteinExistence type="predicted"/>
<evidence type="ECO:0000313" key="2">
    <source>
        <dbReference type="Proteomes" id="UP000535406"/>
    </source>
</evidence>
<evidence type="ECO:0000313" key="1">
    <source>
        <dbReference type="EMBL" id="MBB5040869.1"/>
    </source>
</evidence>